<organism evidence="3">
    <name type="scientific">marine sediment metagenome</name>
    <dbReference type="NCBI Taxonomy" id="412755"/>
    <lineage>
        <taxon>unclassified sequences</taxon>
        <taxon>metagenomes</taxon>
        <taxon>ecological metagenomes</taxon>
    </lineage>
</organism>
<dbReference type="GO" id="GO:0006310">
    <property type="term" value="P:DNA recombination"/>
    <property type="evidence" value="ECO:0007669"/>
    <property type="project" value="UniProtKB-KW"/>
</dbReference>
<sequence>HRVLVEALNYAVRQGFIIRNVGELVDPPRTEKPQIKPLAPQEAGVLLSVAKGTAYYSIIYTAVNTGLRQAKLLGLRWRDLDLDLAALSVTQVLYKRRGICQFKEPAHIQLSRFHLAEHHQSE</sequence>
<dbReference type="AlphaFoldDB" id="X1D2V4"/>
<dbReference type="InterPro" id="IPR011010">
    <property type="entry name" value="DNA_brk_join_enz"/>
</dbReference>
<dbReference type="InterPro" id="IPR002104">
    <property type="entry name" value="Integrase_catalytic"/>
</dbReference>
<evidence type="ECO:0000256" key="1">
    <source>
        <dbReference type="ARBA" id="ARBA00023172"/>
    </source>
</evidence>
<evidence type="ECO:0000259" key="2">
    <source>
        <dbReference type="PROSITE" id="PS51898"/>
    </source>
</evidence>
<dbReference type="InterPro" id="IPR013762">
    <property type="entry name" value="Integrase-like_cat_sf"/>
</dbReference>
<dbReference type="SUPFAM" id="SSF56349">
    <property type="entry name" value="DNA breaking-rejoining enzymes"/>
    <property type="match status" value="1"/>
</dbReference>
<dbReference type="GO" id="GO:0003677">
    <property type="term" value="F:DNA binding"/>
    <property type="evidence" value="ECO:0007669"/>
    <property type="project" value="InterPro"/>
</dbReference>
<protein>
    <recommendedName>
        <fullName evidence="2">Tyr recombinase domain-containing protein</fullName>
    </recommendedName>
</protein>
<feature type="non-terminal residue" evidence="3">
    <location>
        <position position="1"/>
    </location>
</feature>
<evidence type="ECO:0000313" key="3">
    <source>
        <dbReference type="EMBL" id="GAH15101.1"/>
    </source>
</evidence>
<dbReference type="EMBL" id="BART01035502">
    <property type="protein sequence ID" value="GAH15101.1"/>
    <property type="molecule type" value="Genomic_DNA"/>
</dbReference>
<dbReference type="PROSITE" id="PS51898">
    <property type="entry name" value="TYR_RECOMBINASE"/>
    <property type="match status" value="1"/>
</dbReference>
<name>X1D2V4_9ZZZZ</name>
<dbReference type="GO" id="GO:0015074">
    <property type="term" value="P:DNA integration"/>
    <property type="evidence" value="ECO:0007669"/>
    <property type="project" value="InterPro"/>
</dbReference>
<feature type="domain" description="Tyr recombinase" evidence="2">
    <location>
        <begin position="33"/>
        <end position="122"/>
    </location>
</feature>
<proteinExistence type="predicted"/>
<dbReference type="Gene3D" id="1.10.443.10">
    <property type="entry name" value="Intergrase catalytic core"/>
    <property type="match status" value="1"/>
</dbReference>
<keyword evidence="1" id="KW-0233">DNA recombination</keyword>
<gene>
    <name evidence="3" type="ORF">S01H4_60266</name>
</gene>
<accession>X1D2V4</accession>
<reference evidence="3" key="1">
    <citation type="journal article" date="2014" name="Front. Microbiol.">
        <title>High frequency of phylogenetically diverse reductive dehalogenase-homologous genes in deep subseafloor sedimentary metagenomes.</title>
        <authorList>
            <person name="Kawai M."/>
            <person name="Futagami T."/>
            <person name="Toyoda A."/>
            <person name="Takaki Y."/>
            <person name="Nishi S."/>
            <person name="Hori S."/>
            <person name="Arai W."/>
            <person name="Tsubouchi T."/>
            <person name="Morono Y."/>
            <person name="Uchiyama I."/>
            <person name="Ito T."/>
            <person name="Fujiyama A."/>
            <person name="Inagaki F."/>
            <person name="Takami H."/>
        </authorList>
    </citation>
    <scope>NUCLEOTIDE SEQUENCE</scope>
    <source>
        <strain evidence="3">Expedition CK06-06</strain>
    </source>
</reference>
<comment type="caution">
    <text evidence="3">The sequence shown here is derived from an EMBL/GenBank/DDBJ whole genome shotgun (WGS) entry which is preliminary data.</text>
</comment>